<dbReference type="Proteomes" id="UP000609064">
    <property type="component" value="Unassembled WGS sequence"/>
</dbReference>
<dbReference type="InterPro" id="IPR013780">
    <property type="entry name" value="Glyco_hydro_b"/>
</dbReference>
<feature type="domain" description="Glycosyl-hydrolase 97 C-terminal oligomerisation" evidence="8">
    <location>
        <begin position="483"/>
        <end position="576"/>
    </location>
</feature>
<evidence type="ECO:0000256" key="2">
    <source>
        <dbReference type="ARBA" id="ARBA00011245"/>
    </source>
</evidence>
<reference evidence="9" key="1">
    <citation type="journal article" date="2014" name="Int. J. Syst. Evol. Microbiol.">
        <title>Complete genome sequence of Corynebacterium casei LMG S-19264T (=DSM 44701T), isolated from a smear-ripened cheese.</title>
        <authorList>
            <consortium name="US DOE Joint Genome Institute (JGI-PGF)"/>
            <person name="Walter F."/>
            <person name="Albersmeier A."/>
            <person name="Kalinowski J."/>
            <person name="Ruckert C."/>
        </authorList>
    </citation>
    <scope>NUCLEOTIDE SEQUENCE</scope>
    <source>
        <strain evidence="9">CGMCC 1.15958</strain>
    </source>
</reference>
<proteinExistence type="predicted"/>
<comment type="subunit">
    <text evidence="2">Monomer.</text>
</comment>
<dbReference type="InterPro" id="IPR055015">
    <property type="entry name" value="GCX_COOH"/>
</dbReference>
<keyword evidence="5" id="KW-0326">Glycosidase</keyword>
<evidence type="ECO:0000259" key="8">
    <source>
        <dbReference type="Pfam" id="PF14509"/>
    </source>
</evidence>
<evidence type="ECO:0000313" key="9">
    <source>
        <dbReference type="EMBL" id="GGD71887.1"/>
    </source>
</evidence>
<dbReference type="Gene3D" id="3.20.20.70">
    <property type="entry name" value="Aldolase class I"/>
    <property type="match status" value="1"/>
</dbReference>
<dbReference type="InterPro" id="IPR014718">
    <property type="entry name" value="GH-type_carb-bd"/>
</dbReference>
<dbReference type="Gene3D" id="2.70.98.10">
    <property type="match status" value="1"/>
</dbReference>
<sequence>MLGVERADENFIGNLTFESITNQVINENYSMVSGKQLSLQNYANEITITFVKFSKKLSLIFRAYNDGIAFRYYFPETSNNNYTVRGEHTRVKLASSAGKAWMQPYDVVPYYEKRINEYNIGQDSPSEAGWAFPALFNTNNYWVLVSESDVSRNNYVSHINRYVGSGDYKIDAPIQGDFKPNITNSATSTLPWALPWRVLIIGKSPSTIIESNLVNHLATSLSNTTDTSWIKSGVGLWSWWSDLGSPTNYQRQREYIKAADSLGLKHIVVDGTWEVMGETNFRNLISFGDSLGVSVWNWYDAGGLCEQTFGSDCNLMRDRNRRRAEFAKIHEWGVVGIKLDFFMSDKQEFIKLYFDILEDAAEFKLLVLMHGCTIPQGWQRRFPNLLSSEAVEGNEMLLFREEFRYDSPHHNVNIAFTRNVIGSIDFTPGVLSTDRVFHNTTTAHELALLSVFETGFTTLADRYQSYLQLPAIAKDIIGTMPVAWDETKFIEGIPDNYIVLARRKGDTWYVSGINGKSTSRSVTILPTFLQTGNYQKQMLIDGADARQVNVSQENFQSNGQIPITMLPYGGFTVVLKTSCPNELNLVQGINATTIPYTAQTIQASNIVGSSANAVYSANKFIQLNAGFSAQMGSVFKAEIGGCTN</sequence>
<evidence type="ECO:0000256" key="5">
    <source>
        <dbReference type="ARBA" id="ARBA00023295"/>
    </source>
</evidence>
<feature type="domain" description="Glycosyl-hydrolase 97 catalytic" evidence="6">
    <location>
        <begin position="231"/>
        <end position="391"/>
    </location>
</feature>
<dbReference type="GO" id="GO:0016798">
    <property type="term" value="F:hydrolase activity, acting on glycosyl bonds"/>
    <property type="evidence" value="ECO:0007669"/>
    <property type="project" value="UniProtKB-KW"/>
</dbReference>
<dbReference type="Gene3D" id="2.60.40.1180">
    <property type="entry name" value="Golgi alpha-mannosidase II"/>
    <property type="match status" value="1"/>
</dbReference>
<protein>
    <submittedName>
        <fullName evidence="9">Alpha-glucosidase</fullName>
    </submittedName>
</protein>
<evidence type="ECO:0000256" key="1">
    <source>
        <dbReference type="ARBA" id="ARBA00001913"/>
    </source>
</evidence>
<name>A0A917DV90_9BACT</name>
<dbReference type="AlphaFoldDB" id="A0A917DV90"/>
<dbReference type="Pfam" id="PF14509">
    <property type="entry name" value="GH97_C"/>
    <property type="match status" value="1"/>
</dbReference>
<dbReference type="InterPro" id="IPR029486">
    <property type="entry name" value="GH97_N"/>
</dbReference>
<dbReference type="InterPro" id="IPR013785">
    <property type="entry name" value="Aldolase_TIM"/>
</dbReference>
<reference evidence="9" key="2">
    <citation type="submission" date="2020-09" db="EMBL/GenBank/DDBJ databases">
        <authorList>
            <person name="Sun Q."/>
            <person name="Zhou Y."/>
        </authorList>
    </citation>
    <scope>NUCLEOTIDE SEQUENCE</scope>
    <source>
        <strain evidence="9">CGMCC 1.15958</strain>
    </source>
</reference>
<accession>A0A917DV90</accession>
<comment type="caution">
    <text evidence="9">The sequence shown here is derived from an EMBL/GenBank/DDBJ whole genome shotgun (WGS) entry which is preliminary data.</text>
</comment>
<dbReference type="Pfam" id="PF14508">
    <property type="entry name" value="GH97_N"/>
    <property type="match status" value="1"/>
</dbReference>
<evidence type="ECO:0000259" key="7">
    <source>
        <dbReference type="Pfam" id="PF14508"/>
    </source>
</evidence>
<organism evidence="9 10">
    <name type="scientific">Emticicia aquatilis</name>
    <dbReference type="NCBI Taxonomy" id="1537369"/>
    <lineage>
        <taxon>Bacteria</taxon>
        <taxon>Pseudomonadati</taxon>
        <taxon>Bacteroidota</taxon>
        <taxon>Cytophagia</taxon>
        <taxon>Cytophagales</taxon>
        <taxon>Leadbetterellaceae</taxon>
        <taxon>Emticicia</taxon>
    </lineage>
</organism>
<dbReference type="EMBL" id="BMKK01000009">
    <property type="protein sequence ID" value="GGD71887.1"/>
    <property type="molecule type" value="Genomic_DNA"/>
</dbReference>
<keyword evidence="10" id="KW-1185">Reference proteome</keyword>
<dbReference type="InterPro" id="IPR019563">
    <property type="entry name" value="GH97_catalytic"/>
</dbReference>
<evidence type="ECO:0000256" key="4">
    <source>
        <dbReference type="ARBA" id="ARBA00022837"/>
    </source>
</evidence>
<keyword evidence="4" id="KW-0106">Calcium</keyword>
<dbReference type="PANTHER" id="PTHR35803:SF2">
    <property type="entry name" value="RETAINING ALPHA-GALACTOSIDASE"/>
    <property type="match status" value="1"/>
</dbReference>
<feature type="domain" description="Glycosyl-hydrolase 97 N-terminal" evidence="7">
    <location>
        <begin position="2"/>
        <end position="218"/>
    </location>
</feature>
<keyword evidence="3" id="KW-0378">Hydrolase</keyword>
<dbReference type="InterPro" id="IPR017853">
    <property type="entry name" value="GH"/>
</dbReference>
<evidence type="ECO:0000256" key="3">
    <source>
        <dbReference type="ARBA" id="ARBA00022801"/>
    </source>
</evidence>
<dbReference type="InterPro" id="IPR052720">
    <property type="entry name" value="Glycosyl_hydrolase_97"/>
</dbReference>
<dbReference type="NCBIfam" id="NF045639">
    <property type="entry name" value="GCX_COOH"/>
    <property type="match status" value="1"/>
</dbReference>
<dbReference type="Pfam" id="PF10566">
    <property type="entry name" value="Glyco_hydro_97"/>
    <property type="match status" value="1"/>
</dbReference>
<gene>
    <name evidence="9" type="ORF">GCM10011514_40010</name>
</gene>
<comment type="cofactor">
    <cofactor evidence="1">
        <name>Ca(2+)</name>
        <dbReference type="ChEBI" id="CHEBI:29108"/>
    </cofactor>
</comment>
<dbReference type="InterPro" id="IPR029483">
    <property type="entry name" value="GH97_C"/>
</dbReference>
<dbReference type="GO" id="GO:0030246">
    <property type="term" value="F:carbohydrate binding"/>
    <property type="evidence" value="ECO:0007669"/>
    <property type="project" value="InterPro"/>
</dbReference>
<evidence type="ECO:0000313" key="10">
    <source>
        <dbReference type="Proteomes" id="UP000609064"/>
    </source>
</evidence>
<dbReference type="SUPFAM" id="SSF51445">
    <property type="entry name" value="(Trans)glycosidases"/>
    <property type="match status" value="1"/>
</dbReference>
<evidence type="ECO:0000259" key="6">
    <source>
        <dbReference type="Pfam" id="PF10566"/>
    </source>
</evidence>
<dbReference type="PANTHER" id="PTHR35803">
    <property type="entry name" value="GLUCAN 1,4-ALPHA-GLUCOSIDASE SUSB-RELATED"/>
    <property type="match status" value="1"/>
</dbReference>